<evidence type="ECO:0000313" key="1">
    <source>
        <dbReference type="EMBL" id="CAD9085748.1"/>
    </source>
</evidence>
<reference evidence="1" key="1">
    <citation type="submission" date="2021-01" db="EMBL/GenBank/DDBJ databases">
        <authorList>
            <person name="Corre E."/>
            <person name="Pelletier E."/>
            <person name="Niang G."/>
            <person name="Scheremetjew M."/>
            <person name="Finn R."/>
            <person name="Kale V."/>
            <person name="Holt S."/>
            <person name="Cochrane G."/>
            <person name="Meng A."/>
            <person name="Brown T."/>
            <person name="Cohen L."/>
        </authorList>
    </citation>
    <scope>NUCLEOTIDE SEQUENCE</scope>
    <source>
        <strain evidence="1">WS</strain>
    </source>
</reference>
<name>A0A7S1PKK7_9EUKA</name>
<dbReference type="AlphaFoldDB" id="A0A7S1PKK7"/>
<dbReference type="EMBL" id="HBGD01010941">
    <property type="protein sequence ID" value="CAD9085748.1"/>
    <property type="molecule type" value="Transcribed_RNA"/>
</dbReference>
<gene>
    <name evidence="1" type="ORF">PCOS0759_LOCUS9002</name>
</gene>
<protein>
    <submittedName>
        <fullName evidence="1">Uncharacterized protein</fullName>
    </submittedName>
</protein>
<sequence length="108" mass="12515">MRDTQFQDGERGSEQTPFHLTCCLHRIVPQHAGGRSGICVNKTDSAQQYNIQWRPTSVHVMQRKKGYNIVAIIIQVICSRVKRYTEWCAKRVNKPQHPNSSTSHHWDT</sequence>
<accession>A0A7S1PKK7</accession>
<organism evidence="1">
    <name type="scientific">Percolomonas cosmopolitus</name>
    <dbReference type="NCBI Taxonomy" id="63605"/>
    <lineage>
        <taxon>Eukaryota</taxon>
        <taxon>Discoba</taxon>
        <taxon>Heterolobosea</taxon>
        <taxon>Tetramitia</taxon>
        <taxon>Eutetramitia</taxon>
        <taxon>Percolomonadidae</taxon>
        <taxon>Percolomonas</taxon>
    </lineage>
</organism>
<proteinExistence type="predicted"/>